<dbReference type="EMBL" id="CP034248">
    <property type="protein sequence ID" value="AZK48177.1"/>
    <property type="molecule type" value="Genomic_DNA"/>
</dbReference>
<dbReference type="RefSeq" id="WP_125084338.1">
    <property type="nucleotide sequence ID" value="NZ_CP034248.1"/>
</dbReference>
<evidence type="ECO:0000313" key="1">
    <source>
        <dbReference type="EMBL" id="AZK48177.1"/>
    </source>
</evidence>
<accession>A0A3Q8S693</accession>
<evidence type="ECO:0000313" key="2">
    <source>
        <dbReference type="Proteomes" id="UP000273145"/>
    </source>
</evidence>
<dbReference type="Gene3D" id="2.120.10.30">
    <property type="entry name" value="TolB, C-terminal domain"/>
    <property type="match status" value="1"/>
</dbReference>
<name>A0A3Q8S693_9BACL</name>
<protein>
    <recommendedName>
        <fullName evidence="3">Anaphase-promoting complex subunit 4 WD40 domain-containing protein</fullName>
    </recommendedName>
</protein>
<dbReference type="KEGG" id="plen:EIM92_20015"/>
<keyword evidence="2" id="KW-1185">Reference proteome</keyword>
<sequence length="129" mass="14674">MLTINSYNWSPDGKQLACAFGDLGSSFLAIFNTGNGELRVVSDEDYESIPAVVWHKDGLGLDFISRWAASEEEVLYRYRQDSIKEVLKLNEKNRQMIMDILPFTVHAGVLKISICRLQMLISLTLMQLM</sequence>
<evidence type="ECO:0008006" key="3">
    <source>
        <dbReference type="Google" id="ProtNLM"/>
    </source>
</evidence>
<dbReference type="OrthoDB" id="2628551at2"/>
<dbReference type="AlphaFoldDB" id="A0A3Q8S693"/>
<reference evidence="1 2" key="1">
    <citation type="submission" date="2018-11" db="EMBL/GenBank/DDBJ databases">
        <title>Genome sequencing of Paenibacillus lentus DSM25539(T).</title>
        <authorList>
            <person name="Kook J.-K."/>
            <person name="Park S.-N."/>
            <person name="Lim Y.K."/>
        </authorList>
    </citation>
    <scope>NUCLEOTIDE SEQUENCE [LARGE SCALE GENOMIC DNA]</scope>
    <source>
        <strain evidence="1 2">DSM 25539</strain>
    </source>
</reference>
<organism evidence="1 2">
    <name type="scientific">Paenibacillus lentus</name>
    <dbReference type="NCBI Taxonomy" id="1338368"/>
    <lineage>
        <taxon>Bacteria</taxon>
        <taxon>Bacillati</taxon>
        <taxon>Bacillota</taxon>
        <taxon>Bacilli</taxon>
        <taxon>Bacillales</taxon>
        <taxon>Paenibacillaceae</taxon>
        <taxon>Paenibacillus</taxon>
    </lineage>
</organism>
<gene>
    <name evidence="1" type="ORF">EIM92_20015</name>
</gene>
<dbReference type="Proteomes" id="UP000273145">
    <property type="component" value="Chromosome"/>
</dbReference>
<dbReference type="SUPFAM" id="SSF82171">
    <property type="entry name" value="DPP6 N-terminal domain-like"/>
    <property type="match status" value="1"/>
</dbReference>
<dbReference type="InterPro" id="IPR011042">
    <property type="entry name" value="6-blade_b-propeller_TolB-like"/>
</dbReference>
<proteinExistence type="predicted"/>